<feature type="modified residue" description="4-aspartylphosphate" evidence="1">
    <location>
        <position position="60"/>
    </location>
</feature>
<evidence type="ECO:0000313" key="6">
    <source>
        <dbReference type="Proteomes" id="UP000002420"/>
    </source>
</evidence>
<dbReference type="AlphaFoldDB" id="B3E2W6"/>
<dbReference type="PROSITE" id="PS51832">
    <property type="entry name" value="HD_GYP"/>
    <property type="match status" value="1"/>
</dbReference>
<feature type="compositionally biased region" description="Polar residues" evidence="2">
    <location>
        <begin position="348"/>
        <end position="363"/>
    </location>
</feature>
<dbReference type="PANTHER" id="PTHR45228">
    <property type="entry name" value="CYCLIC DI-GMP PHOSPHODIESTERASE TM_0186-RELATED"/>
    <property type="match status" value="1"/>
</dbReference>
<keyword evidence="6" id="KW-1185">Reference proteome</keyword>
<protein>
    <submittedName>
        <fullName evidence="5">Response regulator receiver modulated metal dependent phosphohydrolase</fullName>
    </submittedName>
</protein>
<dbReference type="Gene3D" id="1.10.3210.10">
    <property type="entry name" value="Hypothetical protein af1432"/>
    <property type="match status" value="1"/>
</dbReference>
<name>B3E2W6_TRIL1</name>
<dbReference type="Gene3D" id="3.40.50.2300">
    <property type="match status" value="1"/>
</dbReference>
<dbReference type="SMART" id="SM00471">
    <property type="entry name" value="HDc"/>
    <property type="match status" value="1"/>
</dbReference>
<dbReference type="EMBL" id="CP001089">
    <property type="protein sequence ID" value="ACD97226.1"/>
    <property type="molecule type" value="Genomic_DNA"/>
</dbReference>
<organism evidence="5 6">
    <name type="scientific">Trichlorobacter lovleyi (strain ATCC BAA-1151 / DSM 17278 / SZ)</name>
    <name type="common">Geobacter lovleyi</name>
    <dbReference type="NCBI Taxonomy" id="398767"/>
    <lineage>
        <taxon>Bacteria</taxon>
        <taxon>Pseudomonadati</taxon>
        <taxon>Thermodesulfobacteriota</taxon>
        <taxon>Desulfuromonadia</taxon>
        <taxon>Geobacterales</taxon>
        <taxon>Geobacteraceae</taxon>
        <taxon>Trichlorobacter</taxon>
    </lineage>
</organism>
<accession>B3E2W6</accession>
<evidence type="ECO:0000259" key="4">
    <source>
        <dbReference type="PROSITE" id="PS51832"/>
    </source>
</evidence>
<keyword evidence="1" id="KW-0597">Phosphoprotein</keyword>
<dbReference type="Pfam" id="PF00072">
    <property type="entry name" value="Response_reg"/>
    <property type="match status" value="1"/>
</dbReference>
<reference evidence="5 6" key="1">
    <citation type="submission" date="2008-05" db="EMBL/GenBank/DDBJ databases">
        <title>Complete sequence of chromosome of Geobacter lovleyi SZ.</title>
        <authorList>
            <consortium name="US DOE Joint Genome Institute"/>
            <person name="Lucas S."/>
            <person name="Copeland A."/>
            <person name="Lapidus A."/>
            <person name="Glavina del Rio T."/>
            <person name="Dalin E."/>
            <person name="Tice H."/>
            <person name="Bruce D."/>
            <person name="Goodwin L."/>
            <person name="Pitluck S."/>
            <person name="Chertkov O."/>
            <person name="Meincke L."/>
            <person name="Brettin T."/>
            <person name="Detter J.C."/>
            <person name="Han C."/>
            <person name="Tapia R."/>
            <person name="Kuske C.R."/>
            <person name="Schmutz J."/>
            <person name="Larimer F."/>
            <person name="Land M."/>
            <person name="Hauser L."/>
            <person name="Kyrpides N."/>
            <person name="Mikhailova N."/>
            <person name="Sung Y."/>
            <person name="Fletcher K.E."/>
            <person name="Ritalahti K.M."/>
            <person name="Loeffler F.E."/>
            <person name="Richardson P."/>
        </authorList>
    </citation>
    <scope>NUCLEOTIDE SEQUENCE [LARGE SCALE GENOMIC DNA]</scope>
    <source>
        <strain evidence="6">ATCC BAA-1151 / DSM 17278 / SZ</strain>
    </source>
</reference>
<dbReference type="KEGG" id="glo:Glov_3523"/>
<proteinExistence type="predicted"/>
<evidence type="ECO:0000256" key="1">
    <source>
        <dbReference type="PROSITE-ProRule" id="PRU00169"/>
    </source>
</evidence>
<dbReference type="eggNOG" id="COG3437">
    <property type="taxonomic scope" value="Bacteria"/>
</dbReference>
<dbReference type="CDD" id="cd00077">
    <property type="entry name" value="HDc"/>
    <property type="match status" value="1"/>
</dbReference>
<dbReference type="SMART" id="SM00448">
    <property type="entry name" value="REC"/>
    <property type="match status" value="1"/>
</dbReference>
<dbReference type="RefSeq" id="WP_012471544.1">
    <property type="nucleotide sequence ID" value="NC_010814.1"/>
</dbReference>
<keyword evidence="5" id="KW-0378">Hydrolase</keyword>
<dbReference type="SUPFAM" id="SSF109604">
    <property type="entry name" value="HD-domain/PDEase-like"/>
    <property type="match status" value="1"/>
</dbReference>
<evidence type="ECO:0000313" key="5">
    <source>
        <dbReference type="EMBL" id="ACD97226.1"/>
    </source>
</evidence>
<dbReference type="InterPro" id="IPR037522">
    <property type="entry name" value="HD_GYP_dom"/>
</dbReference>
<feature type="region of interest" description="Disordered" evidence="2">
    <location>
        <begin position="343"/>
        <end position="363"/>
    </location>
</feature>
<evidence type="ECO:0000259" key="3">
    <source>
        <dbReference type="PROSITE" id="PS50110"/>
    </source>
</evidence>
<dbReference type="CDD" id="cd19920">
    <property type="entry name" value="REC_PA4781-like"/>
    <property type="match status" value="1"/>
</dbReference>
<dbReference type="PANTHER" id="PTHR45228:SF5">
    <property type="entry name" value="CYCLIC DI-GMP PHOSPHODIESTERASE VC_1348-RELATED"/>
    <property type="match status" value="1"/>
</dbReference>
<dbReference type="InterPro" id="IPR001789">
    <property type="entry name" value="Sig_transdc_resp-reg_receiver"/>
</dbReference>
<feature type="domain" description="Response regulatory" evidence="3">
    <location>
        <begin position="12"/>
        <end position="127"/>
    </location>
</feature>
<sequence length="363" mass="40558">MLMFPKEHPAYTVLLVDDNPENIRLLDEALRDEYTIKVATRGEKALEIARSMPVDIILLDIMMPGMNGFDTCRRLKADPATRGIPVIFVSARGEVEDESVGFACGGVDYITKPVRFPVVRARLRTHLALYSQERTLEQLVRQRTTELAESRMEILQCLGRAAEYRDNETGRHVIRMSHYCYIIAKAYGVSDDEANLLRTVSPMHDIGKIGIPDSVLLKQARLNVDDRAIIQQHCAIGHNILGTHPSPLLRSAAMVALTHHERWDGNGYPNRLHGEDIPLFSRILAIADVFDALTSCRPYKQAWPLADAVEEIQRCSGSHFEPAVVEAFLRSLPAIEAIHTQYADSGEPASSSSTTYQPVDSTE</sequence>
<dbReference type="GO" id="GO:0016787">
    <property type="term" value="F:hydrolase activity"/>
    <property type="evidence" value="ECO:0007669"/>
    <property type="project" value="UniProtKB-KW"/>
</dbReference>
<evidence type="ECO:0000256" key="2">
    <source>
        <dbReference type="SAM" id="MobiDB-lite"/>
    </source>
</evidence>
<dbReference type="HOGENOM" id="CLU_000445_92_10_7"/>
<dbReference type="InterPro" id="IPR003607">
    <property type="entry name" value="HD/PDEase_dom"/>
</dbReference>
<feature type="domain" description="HD-GYP" evidence="4">
    <location>
        <begin position="147"/>
        <end position="344"/>
    </location>
</feature>
<dbReference type="InterPro" id="IPR011006">
    <property type="entry name" value="CheY-like_superfamily"/>
</dbReference>
<dbReference type="InterPro" id="IPR052020">
    <property type="entry name" value="Cyclic_di-GMP/3'3'-cGAMP_PDE"/>
</dbReference>
<gene>
    <name evidence="5" type="ordered locus">Glov_3523</name>
</gene>
<dbReference type="STRING" id="398767.Glov_3523"/>
<dbReference type="SUPFAM" id="SSF52172">
    <property type="entry name" value="CheY-like"/>
    <property type="match status" value="1"/>
</dbReference>
<dbReference type="Proteomes" id="UP000002420">
    <property type="component" value="Chromosome"/>
</dbReference>
<dbReference type="GO" id="GO:0000160">
    <property type="term" value="P:phosphorelay signal transduction system"/>
    <property type="evidence" value="ECO:0007669"/>
    <property type="project" value="InterPro"/>
</dbReference>
<dbReference type="PROSITE" id="PS50110">
    <property type="entry name" value="RESPONSE_REGULATORY"/>
    <property type="match status" value="1"/>
</dbReference>
<dbReference type="Pfam" id="PF13487">
    <property type="entry name" value="HD_5"/>
    <property type="match status" value="1"/>
</dbReference>